<dbReference type="KEGG" id="gim:F1728_25265"/>
<name>A0A6I6AHP7_9PLAN</name>
<protein>
    <submittedName>
        <fullName evidence="1">Type I-MYXAN CRISPR-associated protein Cas6/Cmx6</fullName>
    </submittedName>
</protein>
<dbReference type="Pfam" id="PF09559">
    <property type="entry name" value="Cas6"/>
    <property type="match status" value="1"/>
</dbReference>
<dbReference type="EMBL" id="CP043930">
    <property type="protein sequence ID" value="QGQ25778.1"/>
    <property type="molecule type" value="Genomic_DNA"/>
</dbReference>
<dbReference type="AlphaFoldDB" id="A0A6I6AHP7"/>
<proteinExistence type="predicted"/>
<dbReference type="RefSeq" id="WP_155366375.1">
    <property type="nucleotide sequence ID" value="NZ_CP043930.1"/>
</dbReference>
<dbReference type="NCBIfam" id="TIGR02807">
    <property type="entry name" value="cas6_cmx6"/>
    <property type="match status" value="1"/>
</dbReference>
<sequence>MYVDLKFRITTEDSVPVDHGYHLYAALSNLVPDLHQKNEIGIHSLRGKYLQNHHLKLRTGSSLVLRTPVEQIFQFLCLTGKTIQVNQAKIRIGVPQVTALLAAPTLWSRLVIIKIAGQNAAQLDALSFRASIEKQLSSYDVNPEGKVDIRKRRTLKIKDKVIVGYEVLLENLTEEESLQVQIMGVGGRRHMGCGLFTAYRPRNKTMVTDMDETIGQGGYGIGK</sequence>
<evidence type="ECO:0000313" key="1">
    <source>
        <dbReference type="EMBL" id="QGQ25778.1"/>
    </source>
</evidence>
<dbReference type="InterPro" id="IPR014174">
    <property type="entry name" value="CRISPR-assoc_prot_Cas6/Cmx6"/>
</dbReference>
<evidence type="ECO:0000313" key="2">
    <source>
        <dbReference type="Proteomes" id="UP000427281"/>
    </source>
</evidence>
<reference evidence="1 2" key="1">
    <citation type="submission" date="2019-09" db="EMBL/GenBank/DDBJ databases">
        <title>Gimesia benthica sp. nov., a novel bacterium isolated from deep-sea water of the Northwest Indian Ocean.</title>
        <authorList>
            <person name="Dai X."/>
        </authorList>
    </citation>
    <scope>NUCLEOTIDE SEQUENCE [LARGE SCALE GENOMIC DNA]</scope>
    <source>
        <strain evidence="1 2">E7</strain>
    </source>
</reference>
<organism evidence="1 2">
    <name type="scientific">Gimesia benthica</name>
    <dbReference type="NCBI Taxonomy" id="2608982"/>
    <lineage>
        <taxon>Bacteria</taxon>
        <taxon>Pseudomonadati</taxon>
        <taxon>Planctomycetota</taxon>
        <taxon>Planctomycetia</taxon>
        <taxon>Planctomycetales</taxon>
        <taxon>Planctomycetaceae</taxon>
        <taxon>Gimesia</taxon>
    </lineage>
</organism>
<gene>
    <name evidence="1" type="primary">cas6</name>
    <name evidence="1" type="ORF">F1728_25265</name>
</gene>
<dbReference type="Proteomes" id="UP000427281">
    <property type="component" value="Chromosome"/>
</dbReference>
<accession>A0A6I6AHP7</accession>
<keyword evidence="2" id="KW-1185">Reference proteome</keyword>